<organism evidence="2 3">
    <name type="scientific">Hydnum rufescens UP504</name>
    <dbReference type="NCBI Taxonomy" id="1448309"/>
    <lineage>
        <taxon>Eukaryota</taxon>
        <taxon>Fungi</taxon>
        <taxon>Dikarya</taxon>
        <taxon>Basidiomycota</taxon>
        <taxon>Agaricomycotina</taxon>
        <taxon>Agaricomycetes</taxon>
        <taxon>Cantharellales</taxon>
        <taxon>Hydnaceae</taxon>
        <taxon>Hydnum</taxon>
    </lineage>
</organism>
<evidence type="ECO:0000313" key="2">
    <source>
        <dbReference type="EMBL" id="KAF9511976.1"/>
    </source>
</evidence>
<protein>
    <submittedName>
        <fullName evidence="2">Uncharacterized protein</fullName>
    </submittedName>
</protein>
<accession>A0A9P6AU51</accession>
<name>A0A9P6AU51_9AGAM</name>
<dbReference type="OrthoDB" id="3364608at2759"/>
<evidence type="ECO:0000256" key="1">
    <source>
        <dbReference type="SAM" id="MobiDB-lite"/>
    </source>
</evidence>
<dbReference type="EMBL" id="MU128993">
    <property type="protein sequence ID" value="KAF9511976.1"/>
    <property type="molecule type" value="Genomic_DNA"/>
</dbReference>
<comment type="caution">
    <text evidence="2">The sequence shown here is derived from an EMBL/GenBank/DDBJ whole genome shotgun (WGS) entry which is preliminary data.</text>
</comment>
<feature type="region of interest" description="Disordered" evidence="1">
    <location>
        <begin position="211"/>
        <end position="270"/>
    </location>
</feature>
<feature type="compositionally biased region" description="Polar residues" evidence="1">
    <location>
        <begin position="342"/>
        <end position="351"/>
    </location>
</feature>
<dbReference type="AlphaFoldDB" id="A0A9P6AU51"/>
<keyword evidence="3" id="KW-1185">Reference proteome</keyword>
<feature type="compositionally biased region" description="Basic and acidic residues" evidence="1">
    <location>
        <begin position="62"/>
        <end position="78"/>
    </location>
</feature>
<feature type="region of interest" description="Disordered" evidence="1">
    <location>
        <begin position="1"/>
        <end position="197"/>
    </location>
</feature>
<feature type="compositionally biased region" description="Polar residues" evidence="1">
    <location>
        <begin position="364"/>
        <end position="375"/>
    </location>
</feature>
<gene>
    <name evidence="2" type="ORF">BS47DRAFT_1346141</name>
</gene>
<sequence>MSRSVPEDAFSSSPARPSHTRNPYAQQVKRNLKRTASVASLPSPPHSTAKRAHYGAGVVWDAQEKAIAKRSSVDDERASSSGTSPALGLLAIQETAGRSPSPFDDRSGPSATLPAVVEEEPQIGGGGRGRAAEDSITKSPRPTTPIRSPVTPSPTRKRENKRGHPGPIRDSPNNPFLSSSPRRPRPNKLGKLEERETIDYVFRGVKTTFANPYAKKPLAPGEVDPSTLDPRHPDYSPDPTVVPKLLWPSSARSDGKSSLKTTGKGRSYPVSRRLFSAEIAKQAEASANVASKAKDMQEAVKKGKMSGSMVIAQAHGPIRNNETAAPGLSRAPSYIPKPAKNTAETNSTSSSKDTEQVRRPVAPSSKTRTGPSTKPTAPGWRV</sequence>
<reference evidence="2" key="1">
    <citation type="journal article" date="2020" name="Nat. Commun.">
        <title>Large-scale genome sequencing of mycorrhizal fungi provides insights into the early evolution of symbiotic traits.</title>
        <authorList>
            <person name="Miyauchi S."/>
            <person name="Kiss E."/>
            <person name="Kuo A."/>
            <person name="Drula E."/>
            <person name="Kohler A."/>
            <person name="Sanchez-Garcia M."/>
            <person name="Morin E."/>
            <person name="Andreopoulos B."/>
            <person name="Barry K.W."/>
            <person name="Bonito G."/>
            <person name="Buee M."/>
            <person name="Carver A."/>
            <person name="Chen C."/>
            <person name="Cichocki N."/>
            <person name="Clum A."/>
            <person name="Culley D."/>
            <person name="Crous P.W."/>
            <person name="Fauchery L."/>
            <person name="Girlanda M."/>
            <person name="Hayes R.D."/>
            <person name="Keri Z."/>
            <person name="LaButti K."/>
            <person name="Lipzen A."/>
            <person name="Lombard V."/>
            <person name="Magnuson J."/>
            <person name="Maillard F."/>
            <person name="Murat C."/>
            <person name="Nolan M."/>
            <person name="Ohm R.A."/>
            <person name="Pangilinan J."/>
            <person name="Pereira M.F."/>
            <person name="Perotto S."/>
            <person name="Peter M."/>
            <person name="Pfister S."/>
            <person name="Riley R."/>
            <person name="Sitrit Y."/>
            <person name="Stielow J.B."/>
            <person name="Szollosi G."/>
            <person name="Zifcakova L."/>
            <person name="Stursova M."/>
            <person name="Spatafora J.W."/>
            <person name="Tedersoo L."/>
            <person name="Vaario L.M."/>
            <person name="Yamada A."/>
            <person name="Yan M."/>
            <person name="Wang P."/>
            <person name="Xu J."/>
            <person name="Bruns T."/>
            <person name="Baldrian P."/>
            <person name="Vilgalys R."/>
            <person name="Dunand C."/>
            <person name="Henrissat B."/>
            <person name="Grigoriev I.V."/>
            <person name="Hibbett D."/>
            <person name="Nagy L.G."/>
            <person name="Martin F.M."/>
        </authorList>
    </citation>
    <scope>NUCLEOTIDE SEQUENCE</scope>
    <source>
        <strain evidence="2">UP504</strain>
    </source>
</reference>
<feature type="compositionally biased region" description="Low complexity" evidence="1">
    <location>
        <begin position="171"/>
        <end position="181"/>
    </location>
</feature>
<feature type="region of interest" description="Disordered" evidence="1">
    <location>
        <begin position="314"/>
        <end position="382"/>
    </location>
</feature>
<proteinExistence type="predicted"/>
<evidence type="ECO:0000313" key="3">
    <source>
        <dbReference type="Proteomes" id="UP000886523"/>
    </source>
</evidence>
<dbReference type="Proteomes" id="UP000886523">
    <property type="component" value="Unassembled WGS sequence"/>
</dbReference>
<feature type="compositionally biased region" description="Polar residues" evidence="1">
    <location>
        <begin position="10"/>
        <end position="29"/>
    </location>
</feature>
<feature type="compositionally biased region" description="Polar residues" evidence="1">
    <location>
        <begin position="250"/>
        <end position="261"/>
    </location>
</feature>